<feature type="compositionally biased region" description="Low complexity" evidence="1">
    <location>
        <begin position="11"/>
        <end position="22"/>
    </location>
</feature>
<evidence type="ECO:0008006" key="4">
    <source>
        <dbReference type="Google" id="ProtNLM"/>
    </source>
</evidence>
<evidence type="ECO:0000313" key="3">
    <source>
        <dbReference type="Proteomes" id="UP001596407"/>
    </source>
</evidence>
<evidence type="ECO:0000313" key="2">
    <source>
        <dbReference type="EMBL" id="MFC7081461.1"/>
    </source>
</evidence>
<dbReference type="Proteomes" id="UP001596407">
    <property type="component" value="Unassembled WGS sequence"/>
</dbReference>
<sequence length="144" mass="15771">MGSDSDDAPDADPAGPDSAGSDLSDAEVEALHEVELGVEWLHRAHGHLVQFHHATGHAMDHLAEAEDALREAGYDELADGLRDDLLPRGVVGDTWSYGVLEAFQDGPLAHAEQFGTDARESVADGRRHVAERRQEREWKARSRE</sequence>
<evidence type="ECO:0000256" key="1">
    <source>
        <dbReference type="SAM" id="MobiDB-lite"/>
    </source>
</evidence>
<feature type="region of interest" description="Disordered" evidence="1">
    <location>
        <begin position="1"/>
        <end position="26"/>
    </location>
</feature>
<dbReference type="EMBL" id="JBHSZH010000005">
    <property type="protein sequence ID" value="MFC7081461.1"/>
    <property type="molecule type" value="Genomic_DNA"/>
</dbReference>
<organism evidence="2 3">
    <name type="scientific">Halorussus caseinilyticus</name>
    <dbReference type="NCBI Taxonomy" id="3034025"/>
    <lineage>
        <taxon>Archaea</taxon>
        <taxon>Methanobacteriati</taxon>
        <taxon>Methanobacteriota</taxon>
        <taxon>Stenosarchaea group</taxon>
        <taxon>Halobacteria</taxon>
        <taxon>Halobacteriales</taxon>
        <taxon>Haladaptataceae</taxon>
        <taxon>Halorussus</taxon>
    </lineage>
</organism>
<proteinExistence type="predicted"/>
<feature type="compositionally biased region" description="Acidic residues" evidence="1">
    <location>
        <begin position="1"/>
        <end position="10"/>
    </location>
</feature>
<dbReference type="RefSeq" id="WP_276280622.1">
    <property type="nucleotide sequence ID" value="NZ_CP119809.1"/>
</dbReference>
<keyword evidence="3" id="KW-1185">Reference proteome</keyword>
<name>A0ABD5WLR6_9EURY</name>
<comment type="caution">
    <text evidence="2">The sequence shown here is derived from an EMBL/GenBank/DDBJ whole genome shotgun (WGS) entry which is preliminary data.</text>
</comment>
<reference evidence="2 3" key="1">
    <citation type="journal article" date="2019" name="Int. J. Syst. Evol. Microbiol.">
        <title>The Global Catalogue of Microorganisms (GCM) 10K type strain sequencing project: providing services to taxonomists for standard genome sequencing and annotation.</title>
        <authorList>
            <consortium name="The Broad Institute Genomics Platform"/>
            <consortium name="The Broad Institute Genome Sequencing Center for Infectious Disease"/>
            <person name="Wu L."/>
            <person name="Ma J."/>
        </authorList>
    </citation>
    <scope>NUCLEOTIDE SEQUENCE [LARGE SCALE GENOMIC DNA]</scope>
    <source>
        <strain evidence="2 3">DT72</strain>
    </source>
</reference>
<dbReference type="AlphaFoldDB" id="A0ABD5WLR6"/>
<feature type="region of interest" description="Disordered" evidence="1">
    <location>
        <begin position="117"/>
        <end position="144"/>
    </location>
</feature>
<gene>
    <name evidence="2" type="ORF">ACFQJ6_16410</name>
</gene>
<dbReference type="GeneID" id="79301787"/>
<accession>A0ABD5WLR6</accession>
<protein>
    <recommendedName>
        <fullName evidence="4">DUF309 domain-containing protein</fullName>
    </recommendedName>
</protein>